<reference evidence="2" key="1">
    <citation type="journal article" date="2020" name="mSystems">
        <title>Genome- and Community-Level Interaction Insights into Carbon Utilization and Element Cycling Functions of Hydrothermarchaeota in Hydrothermal Sediment.</title>
        <authorList>
            <person name="Zhou Z."/>
            <person name="Liu Y."/>
            <person name="Xu W."/>
            <person name="Pan J."/>
            <person name="Luo Z.H."/>
            <person name="Li M."/>
        </authorList>
    </citation>
    <scope>NUCLEOTIDE SEQUENCE [LARGE SCALE GENOMIC DNA]</scope>
    <source>
        <strain evidence="2">SpSt-853</strain>
    </source>
</reference>
<keyword evidence="1" id="KW-1133">Transmembrane helix</keyword>
<gene>
    <name evidence="2" type="ORF">ENW48_05515</name>
</gene>
<dbReference type="EMBL" id="DTKJ01000040">
    <property type="protein sequence ID" value="HGZ11656.1"/>
    <property type="molecule type" value="Genomic_DNA"/>
</dbReference>
<feature type="transmembrane region" description="Helical" evidence="1">
    <location>
        <begin position="95"/>
        <end position="113"/>
    </location>
</feature>
<protein>
    <submittedName>
        <fullName evidence="2">DUF116 domain-containing protein</fullName>
    </submittedName>
</protein>
<dbReference type="InterPro" id="IPR002829">
    <property type="entry name" value="DUF116"/>
</dbReference>
<name>A0A7C5ELZ2_9BACT</name>
<dbReference type="PANTHER" id="PTHR43801">
    <property type="entry name" value="NUCLEOTIDE-BINDING PROTEIN-RELATED"/>
    <property type="match status" value="1"/>
</dbReference>
<keyword evidence="1" id="KW-0812">Transmembrane</keyword>
<comment type="caution">
    <text evidence="2">The sequence shown here is derived from an EMBL/GenBank/DDBJ whole genome shotgun (WGS) entry which is preliminary data.</text>
</comment>
<feature type="transmembrane region" description="Helical" evidence="1">
    <location>
        <begin position="54"/>
        <end position="83"/>
    </location>
</feature>
<evidence type="ECO:0000313" key="2">
    <source>
        <dbReference type="EMBL" id="HGZ11656.1"/>
    </source>
</evidence>
<feature type="transmembrane region" description="Helical" evidence="1">
    <location>
        <begin position="20"/>
        <end position="42"/>
    </location>
</feature>
<accession>A0A7C5ELZ2</accession>
<keyword evidence="1" id="KW-0472">Membrane</keyword>
<evidence type="ECO:0000256" key="1">
    <source>
        <dbReference type="SAM" id="Phobius"/>
    </source>
</evidence>
<dbReference type="PANTHER" id="PTHR43801:SF1">
    <property type="entry name" value="POLYPRENYL SYNTHETASE"/>
    <property type="match status" value="1"/>
</dbReference>
<proteinExistence type="predicted"/>
<organism evidence="2">
    <name type="scientific">Desulfobacca acetoxidans</name>
    <dbReference type="NCBI Taxonomy" id="60893"/>
    <lineage>
        <taxon>Bacteria</taxon>
        <taxon>Pseudomonadati</taxon>
        <taxon>Thermodesulfobacteriota</taxon>
        <taxon>Desulfobaccia</taxon>
        <taxon>Desulfobaccales</taxon>
        <taxon>Desulfobaccaceae</taxon>
        <taxon>Desulfobacca</taxon>
    </lineage>
</organism>
<dbReference type="AlphaFoldDB" id="A0A7C5ELZ2"/>
<sequence>MTEATPILDGGNSIRPQKRIFLGLLALTCLIFTLFLGLLWYVPYVGLPNIHPRLPLVLGVVFSVILTLVFAGVAILVLTVILGRDLPFSRNLRGILIKFLLPLMSGVGKFLGVSKDQVRRSFIEINNQLLLAAHPRAPAEKLLLLMPHCLQFHECQFRITGNVLHCKRCGKCAIKGLAELSDKYGVGLAVATGGTLARRIVVERRPQLIIAVACERDLASGIQDSYPLPVFGITNHRPHGPCYDTEVDLARVEEALKTFLLPAPALAGQATSRD</sequence>
<dbReference type="Pfam" id="PF01976">
    <property type="entry name" value="DUF116"/>
    <property type="match status" value="1"/>
</dbReference>